<comment type="caution">
    <text evidence="12">The sequence shown here is derived from an EMBL/GenBank/DDBJ whole genome shotgun (WGS) entry which is preliminary data.</text>
</comment>
<feature type="domain" description="Alpha-carbonic anhydrase" evidence="11">
    <location>
        <begin position="24"/>
        <end position="245"/>
    </location>
</feature>
<dbReference type="Gene3D" id="3.10.200.10">
    <property type="entry name" value="Alpha carbonic anhydrase"/>
    <property type="match status" value="1"/>
</dbReference>
<keyword evidence="6 10" id="KW-0479">Metal-binding</keyword>
<dbReference type="OrthoDB" id="5327615at2"/>
<dbReference type="PROSITE" id="PS00162">
    <property type="entry name" value="ALPHA_CA_1"/>
    <property type="match status" value="1"/>
</dbReference>
<feature type="chain" id="PRO_5025092136" description="Carbonic anhydrase" evidence="10">
    <location>
        <begin position="20"/>
        <end position="245"/>
    </location>
</feature>
<evidence type="ECO:0000256" key="6">
    <source>
        <dbReference type="ARBA" id="ARBA00022723"/>
    </source>
</evidence>
<dbReference type="Pfam" id="PF00194">
    <property type="entry name" value="Carb_anhydrase"/>
    <property type="match status" value="1"/>
</dbReference>
<dbReference type="PANTHER" id="PTHR18952">
    <property type="entry name" value="CARBONIC ANHYDRASE"/>
    <property type="match status" value="1"/>
</dbReference>
<feature type="signal peptide" evidence="10">
    <location>
        <begin position="1"/>
        <end position="19"/>
    </location>
</feature>
<comment type="catalytic activity">
    <reaction evidence="9 10">
        <text>hydrogencarbonate + H(+) = CO2 + H2O</text>
        <dbReference type="Rhea" id="RHEA:10748"/>
        <dbReference type="ChEBI" id="CHEBI:15377"/>
        <dbReference type="ChEBI" id="CHEBI:15378"/>
        <dbReference type="ChEBI" id="CHEBI:16526"/>
        <dbReference type="ChEBI" id="CHEBI:17544"/>
        <dbReference type="EC" id="4.2.1.1"/>
    </reaction>
</comment>
<dbReference type="EMBL" id="RMVG01000018">
    <property type="protein sequence ID" value="RPD96296.1"/>
    <property type="molecule type" value="Genomic_DNA"/>
</dbReference>
<evidence type="ECO:0000256" key="4">
    <source>
        <dbReference type="ARBA" id="ARBA00012925"/>
    </source>
</evidence>
<gene>
    <name evidence="12" type="ORF">BBB56_19280</name>
</gene>
<protein>
    <recommendedName>
        <fullName evidence="5 10">Carbonic anhydrase</fullName>
        <ecNumber evidence="4 10">4.2.1.1</ecNumber>
    </recommendedName>
</protein>
<keyword evidence="13" id="KW-1185">Reference proteome</keyword>
<comment type="function">
    <text evidence="2 10">Reversible hydration of carbon dioxide.</text>
</comment>
<evidence type="ECO:0000256" key="10">
    <source>
        <dbReference type="RuleBase" id="RU367011"/>
    </source>
</evidence>
<name>A0A3N4NTC0_9GAMM</name>
<evidence type="ECO:0000313" key="13">
    <source>
        <dbReference type="Proteomes" id="UP000281332"/>
    </source>
</evidence>
<evidence type="ECO:0000313" key="12">
    <source>
        <dbReference type="EMBL" id="RPD96296.1"/>
    </source>
</evidence>
<dbReference type="PROSITE" id="PS51144">
    <property type="entry name" value="ALPHA_CA_2"/>
    <property type="match status" value="1"/>
</dbReference>
<evidence type="ECO:0000256" key="5">
    <source>
        <dbReference type="ARBA" id="ARBA00014628"/>
    </source>
</evidence>
<evidence type="ECO:0000256" key="8">
    <source>
        <dbReference type="ARBA" id="ARBA00023239"/>
    </source>
</evidence>
<evidence type="ECO:0000259" key="11">
    <source>
        <dbReference type="PROSITE" id="PS51144"/>
    </source>
</evidence>
<dbReference type="InterPro" id="IPR023561">
    <property type="entry name" value="Carbonic_anhydrase_a-class"/>
</dbReference>
<evidence type="ECO:0000256" key="9">
    <source>
        <dbReference type="ARBA" id="ARBA00048348"/>
    </source>
</evidence>
<dbReference type="RefSeq" id="WP_123802530.1">
    <property type="nucleotide sequence ID" value="NZ_RMVG01000018.1"/>
</dbReference>
<keyword evidence="8 10" id="KW-0456">Lyase</keyword>
<dbReference type="SUPFAM" id="SSF51069">
    <property type="entry name" value="Carbonic anhydrase"/>
    <property type="match status" value="1"/>
</dbReference>
<dbReference type="GO" id="GO:0008270">
    <property type="term" value="F:zinc ion binding"/>
    <property type="evidence" value="ECO:0007669"/>
    <property type="project" value="UniProtKB-UniRule"/>
</dbReference>
<dbReference type="AlphaFoldDB" id="A0A3N4NTC0"/>
<dbReference type="CDD" id="cd03124">
    <property type="entry name" value="alpha_CA_prokaryotic_like"/>
    <property type="match status" value="1"/>
</dbReference>
<dbReference type="InterPro" id="IPR036398">
    <property type="entry name" value="CA_dom_sf"/>
</dbReference>
<dbReference type="PANTHER" id="PTHR18952:SF265">
    <property type="entry name" value="CARBONIC ANHYDRASE"/>
    <property type="match status" value="1"/>
</dbReference>
<dbReference type="EC" id="4.2.1.1" evidence="4 10"/>
<keyword evidence="7 10" id="KW-0862">Zinc</keyword>
<dbReference type="GO" id="GO:0004089">
    <property type="term" value="F:carbonate dehydratase activity"/>
    <property type="evidence" value="ECO:0007669"/>
    <property type="project" value="UniProtKB-UniRule"/>
</dbReference>
<dbReference type="InterPro" id="IPR018338">
    <property type="entry name" value="Carbonic_anhydrase_a-class_CS"/>
</dbReference>
<evidence type="ECO:0000256" key="1">
    <source>
        <dbReference type="ARBA" id="ARBA00001947"/>
    </source>
</evidence>
<reference evidence="12 13" key="1">
    <citation type="submission" date="2018-11" db="EMBL/GenBank/DDBJ databases">
        <title>Whole genome sequencing of Pantoea sp. RIT388.</title>
        <authorList>
            <person name="Gan H.M."/>
            <person name="Hudson A.O."/>
        </authorList>
    </citation>
    <scope>NUCLEOTIDE SEQUENCE [LARGE SCALE GENOMIC DNA]</scope>
    <source>
        <strain evidence="12 13">RIT388</strain>
    </source>
</reference>
<comment type="cofactor">
    <cofactor evidence="1 10">
        <name>Zn(2+)</name>
        <dbReference type="ChEBI" id="CHEBI:29105"/>
    </cofactor>
</comment>
<organism evidence="12 13">
    <name type="scientific">Candidatus Pantoea deserta</name>
    <dbReference type="NCBI Taxonomy" id="1869313"/>
    <lineage>
        <taxon>Bacteria</taxon>
        <taxon>Pseudomonadati</taxon>
        <taxon>Pseudomonadota</taxon>
        <taxon>Gammaproteobacteria</taxon>
        <taxon>Enterobacterales</taxon>
        <taxon>Erwiniaceae</taxon>
        <taxon>Pantoea</taxon>
    </lineage>
</organism>
<dbReference type="Proteomes" id="UP000281332">
    <property type="component" value="Unassembled WGS sequence"/>
</dbReference>
<dbReference type="SMART" id="SM01057">
    <property type="entry name" value="Carb_anhydrase"/>
    <property type="match status" value="1"/>
</dbReference>
<sequence length="245" mass="27396">MKIALVISLLFAANAFAHAATPSAHWTYEGKAGPEHWGELSTDFHTCHTGKFQSPVDIRHTIDGHLPPLNLEFHTAAKTLVNNGHTIQVNVDDEDDFRLDGEDFHLMQYHFHTPSENQIAGKSYPLEAHFVHQSDKGDLAVVAVMFEPGAENPALNAILTALPQQENQSVTLNKTMDFRALFPADFHYYRFSGSLTTPPCTEGLRWLVMKQPVQLSQSQLAQFQKALKSSNNRPLQPLNGRMIVE</sequence>
<accession>A0A3N4NTC0</accession>
<evidence type="ECO:0000256" key="7">
    <source>
        <dbReference type="ARBA" id="ARBA00022833"/>
    </source>
</evidence>
<comment type="similarity">
    <text evidence="3 10">Belongs to the alpha-carbonic anhydrase family.</text>
</comment>
<dbReference type="InterPro" id="IPR001148">
    <property type="entry name" value="CA_dom"/>
</dbReference>
<evidence type="ECO:0000256" key="2">
    <source>
        <dbReference type="ARBA" id="ARBA00002904"/>
    </source>
</evidence>
<keyword evidence="10" id="KW-0732">Signal</keyword>
<proteinExistence type="inferred from homology"/>
<dbReference type="InterPro" id="IPR041891">
    <property type="entry name" value="Alpha_CA_prokaryot-like"/>
</dbReference>
<evidence type="ECO:0000256" key="3">
    <source>
        <dbReference type="ARBA" id="ARBA00010718"/>
    </source>
</evidence>